<dbReference type="GO" id="GO:0098542">
    <property type="term" value="P:defense response to other organism"/>
    <property type="evidence" value="ECO:0007669"/>
    <property type="project" value="TreeGrafter"/>
</dbReference>
<dbReference type="Gene3D" id="1.10.10.10">
    <property type="entry name" value="Winged helix-like DNA-binding domain superfamily/Winged helix DNA-binding domain"/>
    <property type="match status" value="1"/>
</dbReference>
<protein>
    <recommendedName>
        <fullName evidence="1">Disease resistance protein winged helix domain-containing protein</fullName>
    </recommendedName>
</protein>
<feature type="domain" description="Disease resistance protein winged helix" evidence="1">
    <location>
        <begin position="24"/>
        <end position="72"/>
    </location>
</feature>
<sequence length="83" mass="9773">MGALWWSYQHLDEQVRRCFSYCSMFAQGHMFGCDELVDLWIGEGFIKTNLDKKMEEVGQNYFDKLVSCSFLMFAICLPIQMIK</sequence>
<dbReference type="AlphaFoldDB" id="A0A0A9F7G3"/>
<evidence type="ECO:0000313" key="2">
    <source>
        <dbReference type="EMBL" id="JAE07119.1"/>
    </source>
</evidence>
<dbReference type="InterPro" id="IPR036388">
    <property type="entry name" value="WH-like_DNA-bd_sf"/>
</dbReference>
<dbReference type="PANTHER" id="PTHR23155:SF1058">
    <property type="entry name" value="OS11G0668100 PROTEIN"/>
    <property type="match status" value="1"/>
</dbReference>
<dbReference type="PANTHER" id="PTHR23155">
    <property type="entry name" value="DISEASE RESISTANCE PROTEIN RP"/>
    <property type="match status" value="1"/>
</dbReference>
<dbReference type="InterPro" id="IPR044974">
    <property type="entry name" value="Disease_R_plants"/>
</dbReference>
<proteinExistence type="predicted"/>
<evidence type="ECO:0000259" key="1">
    <source>
        <dbReference type="Pfam" id="PF23559"/>
    </source>
</evidence>
<reference evidence="2" key="1">
    <citation type="submission" date="2014-09" db="EMBL/GenBank/DDBJ databases">
        <authorList>
            <person name="Magalhaes I.L.F."/>
            <person name="Oliveira U."/>
            <person name="Santos F.R."/>
            <person name="Vidigal T.H.D.A."/>
            <person name="Brescovit A.D."/>
            <person name="Santos A.J."/>
        </authorList>
    </citation>
    <scope>NUCLEOTIDE SEQUENCE</scope>
    <source>
        <tissue evidence="2">Shoot tissue taken approximately 20 cm above the soil surface</tissue>
    </source>
</reference>
<dbReference type="InterPro" id="IPR058922">
    <property type="entry name" value="WHD_DRP"/>
</dbReference>
<accession>A0A0A9F7G3</accession>
<dbReference type="EMBL" id="GBRH01190777">
    <property type="protein sequence ID" value="JAE07119.1"/>
    <property type="molecule type" value="Transcribed_RNA"/>
</dbReference>
<dbReference type="Pfam" id="PF23559">
    <property type="entry name" value="WHD_DRP"/>
    <property type="match status" value="1"/>
</dbReference>
<name>A0A0A9F7G3_ARUDO</name>
<organism evidence="2">
    <name type="scientific">Arundo donax</name>
    <name type="common">Giant reed</name>
    <name type="synonym">Donax arundinaceus</name>
    <dbReference type="NCBI Taxonomy" id="35708"/>
    <lineage>
        <taxon>Eukaryota</taxon>
        <taxon>Viridiplantae</taxon>
        <taxon>Streptophyta</taxon>
        <taxon>Embryophyta</taxon>
        <taxon>Tracheophyta</taxon>
        <taxon>Spermatophyta</taxon>
        <taxon>Magnoliopsida</taxon>
        <taxon>Liliopsida</taxon>
        <taxon>Poales</taxon>
        <taxon>Poaceae</taxon>
        <taxon>PACMAD clade</taxon>
        <taxon>Arundinoideae</taxon>
        <taxon>Arundineae</taxon>
        <taxon>Arundo</taxon>
    </lineage>
</organism>
<reference evidence="2" key="2">
    <citation type="journal article" date="2015" name="Data Brief">
        <title>Shoot transcriptome of the giant reed, Arundo donax.</title>
        <authorList>
            <person name="Barrero R.A."/>
            <person name="Guerrero F.D."/>
            <person name="Moolhuijzen P."/>
            <person name="Goolsby J.A."/>
            <person name="Tidwell J."/>
            <person name="Bellgard S.E."/>
            <person name="Bellgard M.I."/>
        </authorList>
    </citation>
    <scope>NUCLEOTIDE SEQUENCE</scope>
    <source>
        <tissue evidence="2">Shoot tissue taken approximately 20 cm above the soil surface</tissue>
    </source>
</reference>